<feature type="region of interest" description="Disordered" evidence="1">
    <location>
        <begin position="63"/>
        <end position="107"/>
    </location>
</feature>
<protein>
    <submittedName>
        <fullName evidence="2">Uncharacterized protein</fullName>
    </submittedName>
</protein>
<accession>A0A932ZT25</accession>
<proteinExistence type="predicted"/>
<evidence type="ECO:0000313" key="3">
    <source>
        <dbReference type="Proteomes" id="UP000752292"/>
    </source>
</evidence>
<dbReference type="Proteomes" id="UP000752292">
    <property type="component" value="Unassembled WGS sequence"/>
</dbReference>
<dbReference type="AlphaFoldDB" id="A0A932ZT25"/>
<evidence type="ECO:0000313" key="2">
    <source>
        <dbReference type="EMBL" id="MBI4251293.1"/>
    </source>
</evidence>
<organism evidence="2 3">
    <name type="scientific">Tectimicrobiota bacterium</name>
    <dbReference type="NCBI Taxonomy" id="2528274"/>
    <lineage>
        <taxon>Bacteria</taxon>
        <taxon>Pseudomonadati</taxon>
        <taxon>Nitrospinota/Tectimicrobiota group</taxon>
        <taxon>Candidatus Tectimicrobiota</taxon>
    </lineage>
</organism>
<feature type="compositionally biased region" description="Basic and acidic residues" evidence="1">
    <location>
        <begin position="63"/>
        <end position="73"/>
    </location>
</feature>
<dbReference type="EMBL" id="JACQRX010000109">
    <property type="protein sequence ID" value="MBI4251293.1"/>
    <property type="molecule type" value="Genomic_DNA"/>
</dbReference>
<feature type="compositionally biased region" description="Pro residues" evidence="1">
    <location>
        <begin position="75"/>
        <end position="103"/>
    </location>
</feature>
<name>A0A932ZT25_UNCTE</name>
<comment type="caution">
    <text evidence="2">The sequence shown here is derived from an EMBL/GenBank/DDBJ whole genome shotgun (WGS) entry which is preliminary data.</text>
</comment>
<reference evidence="2" key="1">
    <citation type="submission" date="2020-07" db="EMBL/GenBank/DDBJ databases">
        <title>Huge and variable diversity of episymbiotic CPR bacteria and DPANN archaea in groundwater ecosystems.</title>
        <authorList>
            <person name="He C.Y."/>
            <person name="Keren R."/>
            <person name="Whittaker M."/>
            <person name="Farag I.F."/>
            <person name="Doudna J."/>
            <person name="Cate J.H.D."/>
            <person name="Banfield J.F."/>
        </authorList>
    </citation>
    <scope>NUCLEOTIDE SEQUENCE</scope>
    <source>
        <strain evidence="2">NC_groundwater_1370_Ag_S-0.2um_69_93</strain>
    </source>
</reference>
<sequence length="169" mass="17502">MVRTVRGFIGGRRRGGSGWPLLRAALIVGLVVGGARGTAFPARVECPRGTVAVEDVATGAVKCEREDSLESREVSPPPRPPAAPPAPEQPASPPAPGAPPAPLQIPASQADCGLSRWGCEEACNRTHLTQSLAPGSAAAQRAMVALGACLRVCAQEFRCEPRAPEVPSR</sequence>
<gene>
    <name evidence="2" type="ORF">HY618_02445</name>
</gene>
<evidence type="ECO:0000256" key="1">
    <source>
        <dbReference type="SAM" id="MobiDB-lite"/>
    </source>
</evidence>